<dbReference type="GeneID" id="54364894"/>
<sequence>MSQRSDKVDKGRRVRRTRAPCDSNPLPFTSTSREKGPLNQGKNRRTIIIKVENSQSSSPSGRKRFARAHRGEALVSPARPVAVPIAFPPAAKLERARARQKLWIGRRRAGDRTAHTHTGRQAGRQGRRAADGRLVVFPYGERAEQDGTVRRLSLHPSGVYVMNTSSMCMRDERPNSHGDFPDEGFRCSDSSDGHHHPCLLADRWSAHAMCSMRARVPNGREVDGMSGLYNLYRMHYSCVMSRDLCRGNEYTTCIVVHKCMRECEGSHGLGRGDDEDYDRAPEYDR</sequence>
<dbReference type="Proteomes" id="UP000504637">
    <property type="component" value="Unplaced"/>
</dbReference>
<keyword evidence="2" id="KW-1185">Reference proteome</keyword>
<feature type="region of interest" description="Disordered" evidence="1">
    <location>
        <begin position="109"/>
        <end position="129"/>
    </location>
</feature>
<feature type="region of interest" description="Disordered" evidence="1">
    <location>
        <begin position="1"/>
        <end position="46"/>
    </location>
</feature>
<gene>
    <name evidence="3" type="ORF">K489DRAFT_403579</name>
</gene>
<evidence type="ECO:0000313" key="2">
    <source>
        <dbReference type="Proteomes" id="UP000504637"/>
    </source>
</evidence>
<protein>
    <submittedName>
        <fullName evidence="3">Uncharacterized protein</fullName>
    </submittedName>
</protein>
<dbReference type="AlphaFoldDB" id="A0A6J3M022"/>
<reference evidence="3" key="3">
    <citation type="submission" date="2025-08" db="UniProtKB">
        <authorList>
            <consortium name="RefSeq"/>
        </authorList>
    </citation>
    <scope>IDENTIFICATION</scope>
    <source>
        <strain evidence="3">CBS 342.82</strain>
    </source>
</reference>
<dbReference type="RefSeq" id="XP_033457273.1">
    <property type="nucleotide sequence ID" value="XM_033607094.1"/>
</dbReference>
<name>A0A6J3M022_9PEZI</name>
<evidence type="ECO:0000313" key="3">
    <source>
        <dbReference type="RefSeq" id="XP_033457273.1"/>
    </source>
</evidence>
<feature type="compositionally biased region" description="Basic and acidic residues" evidence="1">
    <location>
        <begin position="1"/>
        <end position="11"/>
    </location>
</feature>
<proteinExistence type="predicted"/>
<reference evidence="3" key="2">
    <citation type="submission" date="2020-04" db="EMBL/GenBank/DDBJ databases">
        <authorList>
            <consortium name="NCBI Genome Project"/>
        </authorList>
    </citation>
    <scope>NUCLEOTIDE SEQUENCE</scope>
    <source>
        <strain evidence="3">CBS 342.82</strain>
    </source>
</reference>
<organism evidence="3">
    <name type="scientific">Dissoconium aciculare CBS 342.82</name>
    <dbReference type="NCBI Taxonomy" id="1314786"/>
    <lineage>
        <taxon>Eukaryota</taxon>
        <taxon>Fungi</taxon>
        <taxon>Dikarya</taxon>
        <taxon>Ascomycota</taxon>
        <taxon>Pezizomycotina</taxon>
        <taxon>Dothideomycetes</taxon>
        <taxon>Dothideomycetidae</taxon>
        <taxon>Mycosphaerellales</taxon>
        <taxon>Dissoconiaceae</taxon>
        <taxon>Dissoconium</taxon>
    </lineage>
</organism>
<accession>A0A6J3M022</accession>
<reference evidence="3" key="1">
    <citation type="submission" date="2020-01" db="EMBL/GenBank/DDBJ databases">
        <authorList>
            <consortium name="DOE Joint Genome Institute"/>
            <person name="Haridas S."/>
            <person name="Albert R."/>
            <person name="Binder M."/>
            <person name="Bloem J."/>
            <person name="Labutti K."/>
            <person name="Salamov A."/>
            <person name="Andreopoulos B."/>
            <person name="Baker S.E."/>
            <person name="Barry K."/>
            <person name="Bills G."/>
            <person name="Bluhm B.H."/>
            <person name="Cannon C."/>
            <person name="Castanera R."/>
            <person name="Culley D.E."/>
            <person name="Daum C."/>
            <person name="Ezra D."/>
            <person name="Gonzalez J.B."/>
            <person name="Henrissat B."/>
            <person name="Kuo A."/>
            <person name="Liang C."/>
            <person name="Lipzen A."/>
            <person name="Lutzoni F."/>
            <person name="Magnuson J."/>
            <person name="Mondo S."/>
            <person name="Nolan M."/>
            <person name="Ohm R."/>
            <person name="Pangilinan J."/>
            <person name="Park H.-J."/>
            <person name="Ramirez L."/>
            <person name="Alfaro M."/>
            <person name="Sun H."/>
            <person name="Tritt A."/>
            <person name="Yoshinaga Y."/>
            <person name="Zwiers L.-H."/>
            <person name="Turgeon B.G."/>
            <person name="Goodwin S.B."/>
            <person name="Spatafora J.W."/>
            <person name="Crous P.W."/>
            <person name="Grigoriev I.V."/>
        </authorList>
    </citation>
    <scope>NUCLEOTIDE SEQUENCE</scope>
    <source>
        <strain evidence="3">CBS 342.82</strain>
    </source>
</reference>
<evidence type="ECO:0000256" key="1">
    <source>
        <dbReference type="SAM" id="MobiDB-lite"/>
    </source>
</evidence>